<proteinExistence type="predicted"/>
<gene>
    <name evidence="2" type="ORF">FSB_LOCUS41343</name>
</gene>
<feature type="region of interest" description="Disordered" evidence="1">
    <location>
        <begin position="32"/>
        <end position="79"/>
    </location>
</feature>
<protein>
    <submittedName>
        <fullName evidence="2">Uncharacterized protein</fullName>
    </submittedName>
</protein>
<accession>A0A2N9HP25</accession>
<organism evidence="2">
    <name type="scientific">Fagus sylvatica</name>
    <name type="common">Beechnut</name>
    <dbReference type="NCBI Taxonomy" id="28930"/>
    <lineage>
        <taxon>Eukaryota</taxon>
        <taxon>Viridiplantae</taxon>
        <taxon>Streptophyta</taxon>
        <taxon>Embryophyta</taxon>
        <taxon>Tracheophyta</taxon>
        <taxon>Spermatophyta</taxon>
        <taxon>Magnoliopsida</taxon>
        <taxon>eudicotyledons</taxon>
        <taxon>Gunneridae</taxon>
        <taxon>Pentapetalae</taxon>
        <taxon>rosids</taxon>
        <taxon>fabids</taxon>
        <taxon>Fagales</taxon>
        <taxon>Fagaceae</taxon>
        <taxon>Fagus</taxon>
    </lineage>
</organism>
<feature type="region of interest" description="Disordered" evidence="1">
    <location>
        <begin position="141"/>
        <end position="197"/>
    </location>
</feature>
<evidence type="ECO:0000256" key="1">
    <source>
        <dbReference type="SAM" id="MobiDB-lite"/>
    </source>
</evidence>
<feature type="region of interest" description="Disordered" evidence="1">
    <location>
        <begin position="238"/>
        <end position="270"/>
    </location>
</feature>
<dbReference type="EMBL" id="OIVN01003774">
    <property type="protein sequence ID" value="SPD13461.1"/>
    <property type="molecule type" value="Genomic_DNA"/>
</dbReference>
<sequence length="270" mass="30176">MISASLMQSTVMRSSRSVRVVILSILEDPNAWQEENPGQKPTEADWERKWGSAQRPRRRHPSHTPSGCRYPGTYHNGRGNDGPVIPEEAAEDEICAHWRYRSSVGGSSLSLLKTSARCRILTEGRRTLYSITISKTQNLLASKPSTGSLGGALPPKRMPRWHSNLQEAPPSRSDGPEKTDEQGGSSEGRIRYLNGNRVTRSNATLGRISKSRRNIILGNGARRIRNPPVLCLFNLEARRPGMDDEVRQEPRDQVTAVEKDESSQKAHYDQ</sequence>
<name>A0A2N9HP25_FAGSY</name>
<reference evidence="2" key="1">
    <citation type="submission" date="2018-02" db="EMBL/GenBank/DDBJ databases">
        <authorList>
            <person name="Cohen D.B."/>
            <person name="Kent A.D."/>
        </authorList>
    </citation>
    <scope>NUCLEOTIDE SEQUENCE</scope>
</reference>
<evidence type="ECO:0000313" key="2">
    <source>
        <dbReference type="EMBL" id="SPD13461.1"/>
    </source>
</evidence>
<dbReference type="AlphaFoldDB" id="A0A2N9HP25"/>